<dbReference type="GO" id="GO:0003723">
    <property type="term" value="F:RNA binding"/>
    <property type="evidence" value="ECO:0007669"/>
    <property type="project" value="TreeGrafter"/>
</dbReference>
<dbReference type="SMART" id="SM00382">
    <property type="entry name" value="AAA"/>
    <property type="match status" value="1"/>
</dbReference>
<proteinExistence type="predicted"/>
<keyword evidence="2" id="KW-0378">Hydrolase</keyword>
<name>A0A1I7HWX6_9PROT</name>
<dbReference type="NCBIfam" id="TIGR01967">
    <property type="entry name" value="DEAH_box_HrpA"/>
    <property type="match status" value="1"/>
</dbReference>
<organism evidence="8 9">
    <name type="scientific">Nitrosospira multiformis</name>
    <dbReference type="NCBI Taxonomy" id="1231"/>
    <lineage>
        <taxon>Bacteria</taxon>
        <taxon>Pseudomonadati</taxon>
        <taxon>Pseudomonadota</taxon>
        <taxon>Betaproteobacteria</taxon>
        <taxon>Nitrosomonadales</taxon>
        <taxon>Nitrosomonadaceae</taxon>
        <taxon>Nitrosospira</taxon>
    </lineage>
</organism>
<reference evidence="8 9" key="1">
    <citation type="submission" date="2016-10" db="EMBL/GenBank/DDBJ databases">
        <authorList>
            <person name="de Groot N.N."/>
        </authorList>
    </citation>
    <scope>NUCLEOTIDE SEQUENCE [LARGE SCALE GENOMIC DNA]</scope>
    <source>
        <strain evidence="8 9">Nl14</strain>
    </source>
</reference>
<dbReference type="Pfam" id="PF21010">
    <property type="entry name" value="HA2_C"/>
    <property type="match status" value="1"/>
</dbReference>
<dbReference type="InterPro" id="IPR010222">
    <property type="entry name" value="RNA_helicase_HrpA"/>
</dbReference>
<dbReference type="SMART" id="SM00490">
    <property type="entry name" value="HELICc"/>
    <property type="match status" value="1"/>
</dbReference>
<dbReference type="RefSeq" id="WP_074975233.1">
    <property type="nucleotide sequence ID" value="NZ_FPBZ01000012.1"/>
</dbReference>
<feature type="domain" description="Helicase C-terminal" evidence="7">
    <location>
        <begin position="260"/>
        <end position="440"/>
    </location>
</feature>
<keyword evidence="3 8" id="KW-0347">Helicase</keyword>
<accession>A0A1I7HWX6</accession>
<dbReference type="Pfam" id="PF11898">
    <property type="entry name" value="DUF3418"/>
    <property type="match status" value="1"/>
</dbReference>
<dbReference type="Gene3D" id="1.20.120.1080">
    <property type="match status" value="1"/>
</dbReference>
<evidence type="ECO:0000313" key="8">
    <source>
        <dbReference type="EMBL" id="SFU65131.1"/>
    </source>
</evidence>
<evidence type="ECO:0000256" key="2">
    <source>
        <dbReference type="ARBA" id="ARBA00022801"/>
    </source>
</evidence>
<evidence type="ECO:0000313" key="9">
    <source>
        <dbReference type="Proteomes" id="UP000182649"/>
    </source>
</evidence>
<keyword evidence="1" id="KW-0547">Nucleotide-binding</keyword>
<protein>
    <submittedName>
        <fullName evidence="8">ATP-dependent helicase HrpA</fullName>
    </submittedName>
</protein>
<dbReference type="Proteomes" id="UP000182649">
    <property type="component" value="Unassembled WGS sequence"/>
</dbReference>
<dbReference type="EMBL" id="FPBZ01000012">
    <property type="protein sequence ID" value="SFU65131.1"/>
    <property type="molecule type" value="Genomic_DNA"/>
</dbReference>
<dbReference type="InterPro" id="IPR003593">
    <property type="entry name" value="AAA+_ATPase"/>
</dbReference>
<dbReference type="GO" id="GO:0005524">
    <property type="term" value="F:ATP binding"/>
    <property type="evidence" value="ECO:0007669"/>
    <property type="project" value="UniProtKB-KW"/>
</dbReference>
<dbReference type="InterPro" id="IPR007502">
    <property type="entry name" value="Helicase-assoc_dom"/>
</dbReference>
<gene>
    <name evidence="8" type="ORF">SAMN05216417_11259</name>
</gene>
<dbReference type="SUPFAM" id="SSF52540">
    <property type="entry name" value="P-loop containing nucleoside triphosphate hydrolases"/>
    <property type="match status" value="1"/>
</dbReference>
<keyword evidence="4" id="KW-0067">ATP-binding</keyword>
<dbReference type="CDD" id="cd18791">
    <property type="entry name" value="SF2_C_RHA"/>
    <property type="match status" value="1"/>
</dbReference>
<dbReference type="SMART" id="SM00487">
    <property type="entry name" value="DEXDc"/>
    <property type="match status" value="1"/>
</dbReference>
<dbReference type="SMART" id="SM00847">
    <property type="entry name" value="HA2"/>
    <property type="match status" value="1"/>
</dbReference>
<dbReference type="Pfam" id="PF00270">
    <property type="entry name" value="DEAD"/>
    <property type="match status" value="1"/>
</dbReference>
<dbReference type="Pfam" id="PF00271">
    <property type="entry name" value="Helicase_C"/>
    <property type="match status" value="1"/>
</dbReference>
<dbReference type="PANTHER" id="PTHR18934:SF99">
    <property type="entry name" value="ATP-DEPENDENT RNA HELICASE DHX37-RELATED"/>
    <property type="match status" value="1"/>
</dbReference>
<dbReference type="PROSITE" id="PS51192">
    <property type="entry name" value="HELICASE_ATP_BIND_1"/>
    <property type="match status" value="1"/>
</dbReference>
<dbReference type="GO" id="GO:0016787">
    <property type="term" value="F:hydrolase activity"/>
    <property type="evidence" value="ECO:0007669"/>
    <property type="project" value="UniProtKB-KW"/>
</dbReference>
<evidence type="ECO:0000256" key="5">
    <source>
        <dbReference type="SAM" id="MobiDB-lite"/>
    </source>
</evidence>
<evidence type="ECO:0000256" key="3">
    <source>
        <dbReference type="ARBA" id="ARBA00022806"/>
    </source>
</evidence>
<evidence type="ECO:0000256" key="4">
    <source>
        <dbReference type="ARBA" id="ARBA00022840"/>
    </source>
</evidence>
<dbReference type="InterPro" id="IPR001650">
    <property type="entry name" value="Helicase_C-like"/>
</dbReference>
<evidence type="ECO:0000259" key="6">
    <source>
        <dbReference type="PROSITE" id="PS51192"/>
    </source>
</evidence>
<dbReference type="GO" id="GO:0003724">
    <property type="term" value="F:RNA helicase activity"/>
    <property type="evidence" value="ECO:0007669"/>
    <property type="project" value="InterPro"/>
</dbReference>
<dbReference type="InterPro" id="IPR048333">
    <property type="entry name" value="HA2_WH"/>
</dbReference>
<dbReference type="FunFam" id="1.20.120.1080:FF:000005">
    <property type="entry name" value="ATP-dependent helicase HrpA"/>
    <property type="match status" value="1"/>
</dbReference>
<dbReference type="PROSITE" id="PS51194">
    <property type="entry name" value="HELICASE_CTER"/>
    <property type="match status" value="1"/>
</dbReference>
<feature type="compositionally biased region" description="Basic and acidic residues" evidence="5">
    <location>
        <begin position="227"/>
        <end position="257"/>
    </location>
</feature>
<dbReference type="InterPro" id="IPR011709">
    <property type="entry name" value="DEAD-box_helicase_OB_fold"/>
</dbReference>
<dbReference type="InterPro" id="IPR014001">
    <property type="entry name" value="Helicase_ATP-bd"/>
</dbReference>
<feature type="region of interest" description="Disordered" evidence="5">
    <location>
        <begin position="222"/>
        <end position="261"/>
    </location>
</feature>
<dbReference type="InterPro" id="IPR011545">
    <property type="entry name" value="DEAD/DEAH_box_helicase_dom"/>
</dbReference>
<dbReference type="InterPro" id="IPR024590">
    <property type="entry name" value="HrpA_C"/>
</dbReference>
<sequence length="1331" mass="150337">MKNSPIVSAKSRNFEWRLINLPKPAYPEELPVVALRQEIAQAIQKNQVVIISGETGSGKTTQLPKICLELEQGVHGMIGHTQPRRIAAQTVAARIASELKSPLGHAVGYKVRFSDKVSPETYVKLMTDGILLTETQGDPNLLAYDTIIIDEAHERSLNIDFLLGYLKQLLPRRPDLKLIVTSATINAERFSAHFDNAPVIEVSGRMYPVEVRYRPIEAPARTASAITEDRNEDKAGNKTRDKDKDRQKDKQKDRDRDEGDMEQTILDAVDEINRCGPGDVLVFLPGEREIRDTAEALRKHVFGGPGTGGAGAEILPLFARQSYADQERVFKPGGSSLRRIVLATNVAETSLTVPGIRYVIDTGVARIKRYSYRNKVEQLQVEKISRASANQRAGRCGRVMSGICFRLYSEEDYLARPEFTDPEILRSSLAAVILRMKSLKIGSIENFPFLEPPLPRMIADGYQLLTELGAVDESNTLTSIGWRLAKFPIDPRIARMILAAKEENCLSEVLIIASALSVQDPRDRPFERQEAAARAHQSFQDERSDFLSYLKLWDFFDDLLKHKKSNRKLIEQCQENFLSHRRMREWREVHGQLHTLVVETGLKPNEIPANYDEMHRALLAGLLGNIGFKIDEDNEYLGARGIKFSIFPGSVLKKAKPKWVVAAELTETTRLYGRGVAKIDPAWVERIGGKLCKKHYFDPHWEKKSAQVSAFERVTLYGLTVMPKRRVYYGNINPREAREIFIRSALVAGEYITQAPFFEHNHELIASVAALEHKTRRPDVLVDEQEIFAFYDGLIPEGISNGAAFEKWRRQAERDNPRLLYITKEYLMRHTAQSVTEERFPDTMLVDGLYLSLTYRFDPGHMLDGVTITVPLPLLNKLDATQFDSLVPGLIREKITWYLRALPKQIRRYVVPVPEFVTQFLESPEHAAAISPSEPSSSLLTETLARFIRTKTGITVPPDVWRDEKPPPHLMMNYRIVDDAGQELAMSRDLGQLKAQLGQAAQLMFSRSQSGEHNPLERDDVKHWDFGDLPQEITFNRAGKNMVGFPALVERDGKVSIRLFDTREAAELSMRGGVRQLLRFELKEQMKQLEKDLSGQGAKDGRGGKGRYLAQAAFQLHTLIKPDLLKEDILNAVADRAFIGDDALPRSEKEFVAQRQRARVRLPAVAEALVRIVQSVADEYQSLMAKVSSIGGAGKVGMQKTGAAGGGSAGNPGTDLMIQFRNLIYPGFLSATPWERLQHLPRYLKGMILRLDKYGANPERDARHAAAVAGLWNRYEQRLEKHRKAGTDDPKLAEFRWQIEELRISLFAQELKTPYPVSAKRLQKLWEEVSI</sequence>
<evidence type="ECO:0000256" key="1">
    <source>
        <dbReference type="ARBA" id="ARBA00022741"/>
    </source>
</evidence>
<dbReference type="Gene3D" id="3.40.50.300">
    <property type="entry name" value="P-loop containing nucleotide triphosphate hydrolases"/>
    <property type="match status" value="2"/>
</dbReference>
<dbReference type="Pfam" id="PF04408">
    <property type="entry name" value="WHD_HA2"/>
    <property type="match status" value="1"/>
</dbReference>
<feature type="domain" description="Helicase ATP-binding" evidence="6">
    <location>
        <begin position="40"/>
        <end position="203"/>
    </location>
</feature>
<dbReference type="Pfam" id="PF07717">
    <property type="entry name" value="OB_NTP_bind"/>
    <property type="match status" value="1"/>
</dbReference>
<dbReference type="InterPro" id="IPR027417">
    <property type="entry name" value="P-loop_NTPase"/>
</dbReference>
<evidence type="ECO:0000259" key="7">
    <source>
        <dbReference type="PROSITE" id="PS51194"/>
    </source>
</evidence>
<dbReference type="PANTHER" id="PTHR18934">
    <property type="entry name" value="ATP-DEPENDENT RNA HELICASE"/>
    <property type="match status" value="1"/>
</dbReference>